<keyword evidence="2" id="KW-1185">Reference proteome</keyword>
<organism evidence="1 2">
    <name type="scientific">Gracilibacillus boraciitolerans JCM 21714</name>
    <dbReference type="NCBI Taxonomy" id="1298598"/>
    <lineage>
        <taxon>Bacteria</taxon>
        <taxon>Bacillati</taxon>
        <taxon>Bacillota</taxon>
        <taxon>Bacilli</taxon>
        <taxon>Bacillales</taxon>
        <taxon>Bacillaceae</taxon>
        <taxon>Gracilibacillus</taxon>
    </lineage>
</organism>
<dbReference type="EMBL" id="BAVS01000002">
    <property type="protein sequence ID" value="GAE91952.1"/>
    <property type="molecule type" value="Genomic_DNA"/>
</dbReference>
<reference evidence="1 2" key="1">
    <citation type="journal article" date="2014" name="Genome Announc.">
        <title>Draft Genome Sequence of the Boron-Tolerant and Moderately Halotolerant Bacterium Gracilibacillus boraciitolerans JCM 21714T.</title>
        <authorList>
            <person name="Ahmed I."/>
            <person name="Oshima K."/>
            <person name="Suda W."/>
            <person name="Kitamura K."/>
            <person name="Iida T."/>
            <person name="Ohmori Y."/>
            <person name="Fujiwara T."/>
            <person name="Hattori M."/>
            <person name="Ohkuma M."/>
        </authorList>
    </citation>
    <scope>NUCLEOTIDE SEQUENCE [LARGE SCALE GENOMIC DNA]</scope>
    <source>
        <strain evidence="1 2">JCM 21714</strain>
    </source>
</reference>
<comment type="caution">
    <text evidence="1">The sequence shown here is derived from an EMBL/GenBank/DDBJ whole genome shotgun (WGS) entry which is preliminary data.</text>
</comment>
<accession>W4VFI8</accession>
<protein>
    <submittedName>
        <fullName evidence="1">Uncharacterized protein</fullName>
    </submittedName>
</protein>
<sequence length="98" mass="11508">MYTLEFEDATITYHPEENQNKIIAKWHDGREKIYIEPEDYHVAKLEVMYKALQDPTKSILCGPEAAKAHVNAIYGMHQSVKKFLNFQNIWSPITKRKN</sequence>
<dbReference type="AlphaFoldDB" id="W4VFI8"/>
<dbReference type="RefSeq" id="WP_235182578.1">
    <property type="nucleotide sequence ID" value="NZ_BAVS01000002.1"/>
</dbReference>
<dbReference type="STRING" id="1298598.JCM21714_924"/>
<proteinExistence type="predicted"/>
<evidence type="ECO:0000313" key="2">
    <source>
        <dbReference type="Proteomes" id="UP000019102"/>
    </source>
</evidence>
<dbReference type="Proteomes" id="UP000019102">
    <property type="component" value="Unassembled WGS sequence"/>
</dbReference>
<evidence type="ECO:0000313" key="1">
    <source>
        <dbReference type="EMBL" id="GAE91952.1"/>
    </source>
</evidence>
<name>W4VFI8_9BACI</name>
<gene>
    <name evidence="1" type="ORF">JCM21714_924</name>
</gene>